<comment type="caution">
    <text evidence="1">The sequence shown here is derived from an EMBL/GenBank/DDBJ whole genome shotgun (WGS) entry which is preliminary data.</text>
</comment>
<dbReference type="Pfam" id="PF23716">
    <property type="entry name" value="DUF7158"/>
    <property type="match status" value="1"/>
</dbReference>
<reference evidence="1" key="1">
    <citation type="journal article" date="2014" name="Int. J. Syst. Evol. Microbiol.">
        <title>Complete genome sequence of Corynebacterium casei LMG S-19264T (=DSM 44701T), isolated from a smear-ripened cheese.</title>
        <authorList>
            <consortium name="US DOE Joint Genome Institute (JGI-PGF)"/>
            <person name="Walter F."/>
            <person name="Albersmeier A."/>
            <person name="Kalinowski J."/>
            <person name="Ruckert C."/>
        </authorList>
    </citation>
    <scope>NUCLEOTIDE SEQUENCE</scope>
    <source>
        <strain evidence="1">CGMCC 4.5737</strain>
    </source>
</reference>
<dbReference type="Proteomes" id="UP000637578">
    <property type="component" value="Unassembled WGS sequence"/>
</dbReference>
<dbReference type="InterPro" id="IPR055582">
    <property type="entry name" value="DUF7158"/>
</dbReference>
<proteinExistence type="predicted"/>
<dbReference type="EMBL" id="BMMK01000013">
    <property type="protein sequence ID" value="GGM57887.1"/>
    <property type="molecule type" value="Genomic_DNA"/>
</dbReference>
<reference evidence="1" key="2">
    <citation type="submission" date="2020-09" db="EMBL/GenBank/DDBJ databases">
        <authorList>
            <person name="Sun Q."/>
            <person name="Zhou Y."/>
        </authorList>
    </citation>
    <scope>NUCLEOTIDE SEQUENCE</scope>
    <source>
        <strain evidence="1">CGMCC 4.5737</strain>
    </source>
</reference>
<evidence type="ECO:0000313" key="1">
    <source>
        <dbReference type="EMBL" id="GGM57887.1"/>
    </source>
</evidence>
<accession>A0A8J3CFH3</accession>
<gene>
    <name evidence="1" type="primary">fabD2</name>
    <name evidence="1" type="ORF">GCM10012275_31380</name>
</gene>
<dbReference type="SUPFAM" id="SSF109998">
    <property type="entry name" value="Triger factor/SurA peptide-binding domain-like"/>
    <property type="match status" value="1"/>
</dbReference>
<dbReference type="RefSeq" id="WP_189058324.1">
    <property type="nucleotide sequence ID" value="NZ_BMMK01000013.1"/>
</dbReference>
<dbReference type="AlphaFoldDB" id="A0A8J3CFH3"/>
<organism evidence="1 2">
    <name type="scientific">Longimycelium tulufanense</name>
    <dbReference type="NCBI Taxonomy" id="907463"/>
    <lineage>
        <taxon>Bacteria</taxon>
        <taxon>Bacillati</taxon>
        <taxon>Actinomycetota</taxon>
        <taxon>Actinomycetes</taxon>
        <taxon>Pseudonocardiales</taxon>
        <taxon>Pseudonocardiaceae</taxon>
        <taxon>Longimycelium</taxon>
    </lineage>
</organism>
<protein>
    <submittedName>
        <fullName evidence="1">Malonyl CoA-ACP transacylase</fullName>
    </submittedName>
</protein>
<evidence type="ECO:0000313" key="2">
    <source>
        <dbReference type="Proteomes" id="UP000637578"/>
    </source>
</evidence>
<keyword evidence="2" id="KW-1185">Reference proteome</keyword>
<dbReference type="InterPro" id="IPR027304">
    <property type="entry name" value="Trigger_fact/SurA_dom_sf"/>
</dbReference>
<sequence>MIAAWVDGTPLRVSEVDRVEHELRARPGSSVLPAHDSSEGRQLRRWLVQLLTAAELVRAEAARRHLAEHDAPPLRAIARERHHLLELGSVVAALLRRHALARAVFDDVTRDVEVGDEEVAAYYARNADVVGAVPFTEARGGILDQLRGAARRRAFVLWLDGQRAHRVRLAAGYEHPGDPRQPDNTHRH</sequence>
<name>A0A8J3CFH3_9PSEU</name>